<dbReference type="Proteomes" id="UP000029914">
    <property type="component" value="Chromosome"/>
</dbReference>
<comment type="function">
    <text evidence="1">Involved in the transposition of the insertion sequence.</text>
</comment>
<dbReference type="STRING" id="558173.CDOO_02050"/>
<name>A0A097IDH3_9CORY</name>
<evidence type="ECO:0000259" key="2">
    <source>
        <dbReference type="PROSITE" id="PS50994"/>
    </source>
</evidence>
<dbReference type="InterPro" id="IPR001584">
    <property type="entry name" value="Integrase_cat-core"/>
</dbReference>
<dbReference type="Pfam" id="PF13276">
    <property type="entry name" value="HTH_21"/>
    <property type="match status" value="1"/>
</dbReference>
<dbReference type="InterPro" id="IPR050900">
    <property type="entry name" value="Transposase_IS3/IS150/IS904"/>
</dbReference>
<dbReference type="Pfam" id="PF00665">
    <property type="entry name" value="rve"/>
    <property type="match status" value="1"/>
</dbReference>
<dbReference type="EMBL" id="CP006764">
    <property type="protein sequence ID" value="AIT60170.1"/>
    <property type="molecule type" value="Genomic_DNA"/>
</dbReference>
<dbReference type="InterPro" id="IPR012337">
    <property type="entry name" value="RNaseH-like_sf"/>
</dbReference>
<gene>
    <name evidence="3" type="ORF">CDOO_02050</name>
</gene>
<protein>
    <submittedName>
        <fullName evidence="3">Integrase</fullName>
    </submittedName>
</protein>
<dbReference type="Gene3D" id="3.30.420.10">
    <property type="entry name" value="Ribonuclease H-like superfamily/Ribonuclease H"/>
    <property type="match status" value="1"/>
</dbReference>
<evidence type="ECO:0000313" key="4">
    <source>
        <dbReference type="Proteomes" id="UP000029914"/>
    </source>
</evidence>
<dbReference type="InterPro" id="IPR048020">
    <property type="entry name" value="Transpos_IS3"/>
</dbReference>
<evidence type="ECO:0000256" key="1">
    <source>
        <dbReference type="ARBA" id="ARBA00002286"/>
    </source>
</evidence>
<evidence type="ECO:0000313" key="3">
    <source>
        <dbReference type="EMBL" id="AIT60170.1"/>
    </source>
</evidence>
<organism evidence="3 4">
    <name type="scientific">Corynebacterium doosanense CAU 212 = DSM 45436</name>
    <dbReference type="NCBI Taxonomy" id="558173"/>
    <lineage>
        <taxon>Bacteria</taxon>
        <taxon>Bacillati</taxon>
        <taxon>Actinomycetota</taxon>
        <taxon>Actinomycetes</taxon>
        <taxon>Mycobacteriales</taxon>
        <taxon>Corynebacteriaceae</taxon>
        <taxon>Corynebacterium</taxon>
    </lineage>
</organism>
<dbReference type="GO" id="GO:0015074">
    <property type="term" value="P:DNA integration"/>
    <property type="evidence" value="ECO:0007669"/>
    <property type="project" value="InterPro"/>
</dbReference>
<dbReference type="KEGG" id="cdo:CDOO_02050"/>
<dbReference type="InterPro" id="IPR036397">
    <property type="entry name" value="RNaseH_sf"/>
</dbReference>
<reference evidence="3 4" key="1">
    <citation type="submission" date="2013-09" db="EMBL/GenBank/DDBJ databases">
        <title>Complete genome sequence of Corynebacterium doosanense CAU 212(T) (=DSM 45436(T)), isolated from activated sludge.</title>
        <authorList>
            <person name="Schaffert L."/>
            <person name="Albersmeier A."/>
            <person name="Kalinowski J."/>
            <person name="Ruckert C."/>
        </authorList>
    </citation>
    <scope>NUCLEOTIDE SEQUENCE [LARGE SCALE GENOMIC DNA]</scope>
    <source>
        <strain evidence="3 4">CAU 212</strain>
    </source>
</reference>
<dbReference type="GO" id="GO:0003676">
    <property type="term" value="F:nucleic acid binding"/>
    <property type="evidence" value="ECO:0007669"/>
    <property type="project" value="InterPro"/>
</dbReference>
<dbReference type="NCBIfam" id="NF033516">
    <property type="entry name" value="transpos_IS3"/>
    <property type="match status" value="1"/>
</dbReference>
<accession>A0A097IDH3</accession>
<dbReference type="PANTHER" id="PTHR46889:SF4">
    <property type="entry name" value="TRANSPOSASE INSO FOR INSERTION SEQUENCE ELEMENT IS911B-RELATED"/>
    <property type="match status" value="1"/>
</dbReference>
<dbReference type="PROSITE" id="PS50994">
    <property type="entry name" value="INTEGRASE"/>
    <property type="match status" value="1"/>
</dbReference>
<proteinExistence type="predicted"/>
<dbReference type="AlphaFoldDB" id="A0A097IDH3"/>
<dbReference type="eggNOG" id="COG2801">
    <property type="taxonomic scope" value="Bacteria"/>
</dbReference>
<dbReference type="SUPFAM" id="SSF53098">
    <property type="entry name" value="Ribonuclease H-like"/>
    <property type="match status" value="1"/>
</dbReference>
<dbReference type="HOGENOM" id="CLU_027402_4_0_11"/>
<feature type="domain" description="Integrase catalytic" evidence="2">
    <location>
        <begin position="129"/>
        <end position="294"/>
    </location>
</feature>
<dbReference type="InterPro" id="IPR025948">
    <property type="entry name" value="HTH-like_dom"/>
</dbReference>
<sequence>MIVRFIDDNRAQFGVEPIIGVLATTSAKIALSTYYAHKSRPESARSIRDKQITRALRRIFEDNYSCYGARKLWAEINREGTFGHVARCTVERLMAADGLAGIHRRKKKPSTRSADADQCPVDLVDRDFAVTAPNMLWVADITYIPTRVGWVYAAFVLDAYSREIVGWQVTNHLRASLARDALDMALSARLRDGEDVSGLIHHSDRGVQYRSITYGESLAESKVVASVGSRGDSYDNAMAEALNSVFKAELIDRRTWPALTDVIVATSKWIGWYNNRRLHSALAHRPPKEVHQEWQKCQAYAA</sequence>
<keyword evidence="4" id="KW-1185">Reference proteome</keyword>
<dbReference type="PANTHER" id="PTHR46889">
    <property type="entry name" value="TRANSPOSASE INSF FOR INSERTION SEQUENCE IS3B-RELATED"/>
    <property type="match status" value="1"/>
</dbReference>